<dbReference type="InterPro" id="IPR019267">
    <property type="entry name" value="CRISPR-assoc_Cas6_C"/>
</dbReference>
<evidence type="ECO:0000313" key="3">
    <source>
        <dbReference type="Proteomes" id="UP000653904"/>
    </source>
</evidence>
<dbReference type="Pfam" id="PF10040">
    <property type="entry name" value="CRISPR_Cas6"/>
    <property type="match status" value="1"/>
</dbReference>
<evidence type="ECO:0000259" key="1">
    <source>
        <dbReference type="Pfam" id="PF10040"/>
    </source>
</evidence>
<organism evidence="2 3">
    <name type="scientific">Clostridium segne</name>
    <dbReference type="NCBI Taxonomy" id="2763038"/>
    <lineage>
        <taxon>Bacteria</taxon>
        <taxon>Bacillati</taxon>
        <taxon>Bacillota</taxon>
        <taxon>Clostridia</taxon>
        <taxon>Eubacteriales</taxon>
        <taxon>Clostridiaceae</taxon>
        <taxon>Clostridium</taxon>
    </lineage>
</organism>
<keyword evidence="3" id="KW-1185">Reference proteome</keyword>
<protein>
    <submittedName>
        <fullName evidence="2">CRISPR system precrRNA processing endoribonuclease RAMP protein Cas6</fullName>
    </submittedName>
</protein>
<comment type="caution">
    <text evidence="2">The sequence shown here is derived from an EMBL/GenBank/DDBJ whole genome shotgun (WGS) entry which is preliminary data.</text>
</comment>
<accession>A0AAW3X3E9</accession>
<name>A0AAW3X3E9_9CLOT</name>
<evidence type="ECO:0000313" key="2">
    <source>
        <dbReference type="EMBL" id="MBC5656533.1"/>
    </source>
</evidence>
<gene>
    <name evidence="2" type="primary">cas6</name>
    <name evidence="2" type="ORF">H8S19_05525</name>
</gene>
<feature type="domain" description="CRISPR-associated protein Cas6 C-terminal" evidence="1">
    <location>
        <begin position="199"/>
        <end position="314"/>
    </location>
</feature>
<dbReference type="EMBL" id="JACOOW010000006">
    <property type="protein sequence ID" value="MBC5656533.1"/>
    <property type="molecule type" value="Genomic_DNA"/>
</dbReference>
<proteinExistence type="predicted"/>
<dbReference type="Proteomes" id="UP000653904">
    <property type="component" value="Unassembled WGS sequence"/>
</dbReference>
<reference evidence="2 3" key="1">
    <citation type="submission" date="2020-08" db="EMBL/GenBank/DDBJ databases">
        <title>Genome public.</title>
        <authorList>
            <person name="Liu C."/>
            <person name="Sun Q."/>
        </authorList>
    </citation>
    <scope>NUCLEOTIDE SEQUENCE [LARGE SCALE GENOMIC DNA]</scope>
    <source>
        <strain evidence="2 3">BX14</strain>
    </source>
</reference>
<dbReference type="AlphaFoldDB" id="A0AAW3X3E9"/>
<dbReference type="RefSeq" id="WP_182457276.1">
    <property type="nucleotide sequence ID" value="NZ_JACOOW010000006.1"/>
</dbReference>
<sequence>MIKETTVSWLEIPYITLTFCLRFLKPSEVPEQKVSALRGGLGEMLLRKNCVADRNCDECRFQDSCIVWNAFYTPMRFKPAYMTGKESLGYLIECDNQETDMDPRHGFVFRLKLFGRNIALFSQYLDAFWQLGQAGIGKDHARFEIAAVLSEDESMILDENQIHMENFRIRTVGDYISQRKWELGIGRGCGREEKHVCRINFLTPLALRKDRIDLYDFDADAIWRAVHRKIQMMSCFDENPVELEKPLVWPRMLESHIARSGIRRYSNTHKSKMELKGIRGVVVMEDITEERLEELLAGELFHIGRNNSFDFGRYLIEREK</sequence>